<proteinExistence type="predicted"/>
<evidence type="ECO:0000313" key="1">
    <source>
        <dbReference type="EMBL" id="GBP64717.1"/>
    </source>
</evidence>
<accession>A0A4C1XR87</accession>
<dbReference type="EMBL" id="BGZK01000906">
    <property type="protein sequence ID" value="GBP64717.1"/>
    <property type="molecule type" value="Genomic_DNA"/>
</dbReference>
<organism evidence="1 2">
    <name type="scientific">Eumeta variegata</name>
    <name type="common">Bagworm moth</name>
    <name type="synonym">Eumeta japonica</name>
    <dbReference type="NCBI Taxonomy" id="151549"/>
    <lineage>
        <taxon>Eukaryota</taxon>
        <taxon>Metazoa</taxon>
        <taxon>Ecdysozoa</taxon>
        <taxon>Arthropoda</taxon>
        <taxon>Hexapoda</taxon>
        <taxon>Insecta</taxon>
        <taxon>Pterygota</taxon>
        <taxon>Neoptera</taxon>
        <taxon>Endopterygota</taxon>
        <taxon>Lepidoptera</taxon>
        <taxon>Glossata</taxon>
        <taxon>Ditrysia</taxon>
        <taxon>Tineoidea</taxon>
        <taxon>Psychidae</taxon>
        <taxon>Oiketicinae</taxon>
        <taxon>Eumeta</taxon>
    </lineage>
</organism>
<keyword evidence="2" id="KW-1185">Reference proteome</keyword>
<dbReference type="AlphaFoldDB" id="A0A4C1XR87"/>
<sequence length="67" mass="8056">MMIGSISQPTGNWRVELRARKPGSERRVLIKKCKPQKSRTEPCRCLPERGHRRDSLRRFRRKEYVHP</sequence>
<gene>
    <name evidence="1" type="ORF">EVAR_59883_1</name>
</gene>
<protein>
    <submittedName>
        <fullName evidence="1">Uncharacterized protein</fullName>
    </submittedName>
</protein>
<reference evidence="1 2" key="1">
    <citation type="journal article" date="2019" name="Commun. Biol.">
        <title>The bagworm genome reveals a unique fibroin gene that provides high tensile strength.</title>
        <authorList>
            <person name="Kono N."/>
            <person name="Nakamura H."/>
            <person name="Ohtoshi R."/>
            <person name="Tomita M."/>
            <person name="Numata K."/>
            <person name="Arakawa K."/>
        </authorList>
    </citation>
    <scope>NUCLEOTIDE SEQUENCE [LARGE SCALE GENOMIC DNA]</scope>
</reference>
<evidence type="ECO:0000313" key="2">
    <source>
        <dbReference type="Proteomes" id="UP000299102"/>
    </source>
</evidence>
<dbReference type="Proteomes" id="UP000299102">
    <property type="component" value="Unassembled WGS sequence"/>
</dbReference>
<name>A0A4C1XR87_EUMVA</name>
<comment type="caution">
    <text evidence="1">The sequence shown here is derived from an EMBL/GenBank/DDBJ whole genome shotgun (WGS) entry which is preliminary data.</text>
</comment>